<dbReference type="OrthoDB" id="189226at2759"/>
<name>A0A8K0AHR0_ANDGO</name>
<dbReference type="CDD" id="cd07990">
    <property type="entry name" value="LPLAT_LCLAT1-like"/>
    <property type="match status" value="1"/>
</dbReference>
<evidence type="ECO:0000259" key="6">
    <source>
        <dbReference type="SMART" id="SM00563"/>
    </source>
</evidence>
<evidence type="ECO:0000256" key="4">
    <source>
        <dbReference type="SAM" id="MobiDB-lite"/>
    </source>
</evidence>
<evidence type="ECO:0000256" key="1">
    <source>
        <dbReference type="ARBA" id="ARBA00008655"/>
    </source>
</evidence>
<comment type="similarity">
    <text evidence="1">Belongs to the 1-acyl-sn-glycerol-3-phosphate acyltransferase family.</text>
</comment>
<keyword evidence="5" id="KW-0472">Membrane</keyword>
<keyword evidence="5" id="KW-0812">Transmembrane</keyword>
<feature type="region of interest" description="Disordered" evidence="4">
    <location>
        <begin position="405"/>
        <end position="428"/>
    </location>
</feature>
<comment type="caution">
    <text evidence="7">The sequence shown here is derived from an EMBL/GenBank/DDBJ whole genome shotgun (WGS) entry which is preliminary data.</text>
</comment>
<dbReference type="InterPro" id="IPR002123">
    <property type="entry name" value="Plipid/glycerol_acylTrfase"/>
</dbReference>
<dbReference type="InterPro" id="IPR032098">
    <property type="entry name" value="Acyltransf_C"/>
</dbReference>
<proteinExistence type="inferred from homology"/>
<evidence type="ECO:0000313" key="8">
    <source>
        <dbReference type="Proteomes" id="UP000799049"/>
    </source>
</evidence>
<dbReference type="Pfam" id="PF16076">
    <property type="entry name" value="Acyltransf_C"/>
    <property type="match status" value="1"/>
</dbReference>
<organism evidence="7 8">
    <name type="scientific">Andalucia godoyi</name>
    <name type="common">Flagellate</name>
    <dbReference type="NCBI Taxonomy" id="505711"/>
    <lineage>
        <taxon>Eukaryota</taxon>
        <taxon>Discoba</taxon>
        <taxon>Jakobida</taxon>
        <taxon>Andalucina</taxon>
        <taxon>Andaluciidae</taxon>
        <taxon>Andalucia</taxon>
    </lineage>
</organism>
<dbReference type="AlphaFoldDB" id="A0A8K0AHR0"/>
<dbReference type="Pfam" id="PF01553">
    <property type="entry name" value="Acyltransferase"/>
    <property type="match status" value="1"/>
</dbReference>
<evidence type="ECO:0000313" key="7">
    <source>
        <dbReference type="EMBL" id="KAF0853115.1"/>
    </source>
</evidence>
<protein>
    <submittedName>
        <fullName evidence="7">Mitochondrial 1-acyl-sn-glycerol-3-phosphate acyltransferase 3</fullName>
    </submittedName>
</protein>
<sequence length="428" mass="48820">MGVYNYAVALLAFVFVTTLAVLVISLYALLAPLYPLFPVTIHRVICRLSEMGWSLFSWYSQKTLKLKFHYMDSRPLKLSLWQSVTNLEVSDAAISNAGTVEEIQRKTLVVAPSCATLEQLPISKWPIRESAFICANHRGDMDWLVSLMYAYYELHSLSFTKFFVKQSLLYVPLFGYGMLMTGFIFVRRKWENDKKRIEEAFSRILEVGKTVPLHLYCFLEGSRFTEKKKAQCDMWVDQQLRHQPHAVDGTSASSSGSSSSLDSITSGTGFVNPKLLVHKMQWVLQPRTKGFVASLKGLKGKLEAVYDLTIAYERDDPVGFWHVLAQLGQREVHVLVRRWPIHELPESDEDRSRWAFMLYSTKDAALDYFFDGPGNQKVFPPSHNALMEYHQKVYLPKMVIPLSRAGSVEGSPRNGENGEPGSKKRRNI</sequence>
<evidence type="ECO:0000256" key="5">
    <source>
        <dbReference type="SAM" id="Phobius"/>
    </source>
</evidence>
<dbReference type="SUPFAM" id="SSF69593">
    <property type="entry name" value="Glycerol-3-phosphate (1)-acyltransferase"/>
    <property type="match status" value="1"/>
</dbReference>
<keyword evidence="5" id="KW-1133">Transmembrane helix</keyword>
<reference evidence="7" key="1">
    <citation type="submission" date="2019-09" db="EMBL/GenBank/DDBJ databases">
        <title>The Mitochondrial Proteome of the Jakobid, Andalucia godoyi, a Protist With the Most Gene-Rich and Bacteria-Like Mitochondrial Genome.</title>
        <authorList>
            <person name="Gray M.W."/>
            <person name="Burger G."/>
            <person name="Derelle R."/>
            <person name="Klimes V."/>
            <person name="Leger M."/>
            <person name="Sarrasin M."/>
            <person name="Vlcek C."/>
            <person name="Roger A.J."/>
            <person name="Elias M."/>
            <person name="Lang B.F."/>
        </authorList>
    </citation>
    <scope>NUCLEOTIDE SEQUENCE</scope>
    <source>
        <strain evidence="7">And28</strain>
    </source>
</reference>
<keyword evidence="3 7" id="KW-0012">Acyltransferase</keyword>
<dbReference type="PANTHER" id="PTHR10983:SF16">
    <property type="entry name" value="LYSOCARDIOLIPIN ACYLTRANSFERASE 1"/>
    <property type="match status" value="1"/>
</dbReference>
<dbReference type="Proteomes" id="UP000799049">
    <property type="component" value="Unassembled WGS sequence"/>
</dbReference>
<dbReference type="GO" id="GO:0012505">
    <property type="term" value="C:endomembrane system"/>
    <property type="evidence" value="ECO:0007669"/>
    <property type="project" value="TreeGrafter"/>
</dbReference>
<dbReference type="EMBL" id="VRVR01000002">
    <property type="protein sequence ID" value="KAF0853115.1"/>
    <property type="molecule type" value="Genomic_DNA"/>
</dbReference>
<feature type="domain" description="Phospholipid/glycerol acyltransferase" evidence="6">
    <location>
        <begin position="131"/>
        <end position="250"/>
    </location>
</feature>
<feature type="transmembrane region" description="Helical" evidence="5">
    <location>
        <begin position="7"/>
        <end position="30"/>
    </location>
</feature>
<dbReference type="PANTHER" id="PTHR10983">
    <property type="entry name" value="1-ACYLGLYCEROL-3-PHOSPHATE ACYLTRANSFERASE-RELATED"/>
    <property type="match status" value="1"/>
</dbReference>
<keyword evidence="8" id="KW-1185">Reference proteome</keyword>
<gene>
    <name evidence="7" type="ORF">ANDGO_03178</name>
</gene>
<keyword evidence="2" id="KW-0808">Transferase</keyword>
<feature type="transmembrane region" description="Helical" evidence="5">
    <location>
        <begin position="167"/>
        <end position="186"/>
    </location>
</feature>
<dbReference type="GO" id="GO:0016746">
    <property type="term" value="F:acyltransferase activity"/>
    <property type="evidence" value="ECO:0007669"/>
    <property type="project" value="UniProtKB-KW"/>
</dbReference>
<accession>A0A8K0AHR0</accession>
<dbReference type="SMART" id="SM00563">
    <property type="entry name" value="PlsC"/>
    <property type="match status" value="1"/>
</dbReference>
<evidence type="ECO:0000256" key="2">
    <source>
        <dbReference type="ARBA" id="ARBA00022679"/>
    </source>
</evidence>
<evidence type="ECO:0000256" key="3">
    <source>
        <dbReference type="ARBA" id="ARBA00023315"/>
    </source>
</evidence>